<keyword evidence="1" id="KW-0732">Signal</keyword>
<dbReference type="InterPro" id="IPR029058">
    <property type="entry name" value="AB_hydrolase_fold"/>
</dbReference>
<protein>
    <recommendedName>
        <fullName evidence="4">Esterase</fullName>
    </recommendedName>
</protein>
<sequence>MKRLAVLVTVLLLVTGGAARAQAPKVGTLSTASAQSAALGGAIDYTVYLPYGYAWERNAAVRYPVLYLLHGRGDTMQAWTRIKADLDALIADGTVPPVIAVLPDAPWNERGSWYVDSAYQDGKAVETALTRDLVSHVDATYRTAAHRGARLVGGYSMGGYGALRYAMAHQDVFGNALVLSPAVYNPLPPADSSAREFGGFGDGDQAFVDEVYQRLNYPALLPGLDADTPTRMFIAVGDDEWANPDPADATHDLDYEAATLYNAVRRSDAVAAEFRVLDGGHDWNVWRPAFVAGLTHLSATLSATPPAGLPAPLRGTAGVDWAGGVTRGGTLAYTVTGAGLDAVVETPQWTRQFGTPANDRLYGAVATADGGVIVAGYTRGDLDGKHPGSPADDAFVAKYTASGERAWLTQVGDAAKADRFYGLAAAPDGGAYVAGYTSGAFAGGTSAGDKDVVVARIGADGALGWARQLGGAGEDKAYAVTADATGVYVAGVTSAGLPGMPYVGGTDGVLAKFDVDGTPRWVAGEGGPGDDLLGGVAIASGGQIVATGFTTSEATGRDAVTVAYGAGGAQKWRTVTAGRGGDVGAEVVALPDGGVAVVGFTSSALGVPAGGMDGFAVRLNTRGKQVSVAQFGSARDDAADPFGEENVYATLDGDRLLVTGRTAGTPAGGAAPGNGDVFLTEVPL</sequence>
<name>A0ABQ5R9Z9_9ACTN</name>
<evidence type="ECO:0000313" key="3">
    <source>
        <dbReference type="Proteomes" id="UP001144280"/>
    </source>
</evidence>
<dbReference type="PANTHER" id="PTHR48098">
    <property type="entry name" value="ENTEROCHELIN ESTERASE-RELATED"/>
    <property type="match status" value="1"/>
</dbReference>
<gene>
    <name evidence="2" type="ORF">Pa4123_82550</name>
</gene>
<feature type="signal peptide" evidence="1">
    <location>
        <begin position="1"/>
        <end position="21"/>
    </location>
</feature>
<dbReference type="InterPro" id="IPR050583">
    <property type="entry name" value="Mycobacterial_A85_antigen"/>
</dbReference>
<dbReference type="PANTHER" id="PTHR48098:SF1">
    <property type="entry name" value="DIACYLGLYCEROL ACYLTRANSFERASE_MYCOLYLTRANSFERASE AG85A"/>
    <property type="match status" value="1"/>
</dbReference>
<dbReference type="InterPro" id="IPR000801">
    <property type="entry name" value="Esterase-like"/>
</dbReference>
<organism evidence="2 3">
    <name type="scientific">Phytohabitans aurantiacus</name>
    <dbReference type="NCBI Taxonomy" id="3016789"/>
    <lineage>
        <taxon>Bacteria</taxon>
        <taxon>Bacillati</taxon>
        <taxon>Actinomycetota</taxon>
        <taxon>Actinomycetes</taxon>
        <taxon>Micromonosporales</taxon>
        <taxon>Micromonosporaceae</taxon>
    </lineage>
</organism>
<evidence type="ECO:0000313" key="2">
    <source>
        <dbReference type="EMBL" id="GLI02977.1"/>
    </source>
</evidence>
<dbReference type="Pfam" id="PF00756">
    <property type="entry name" value="Esterase"/>
    <property type="match status" value="1"/>
</dbReference>
<keyword evidence="3" id="KW-1185">Reference proteome</keyword>
<dbReference type="EMBL" id="BSDI01000073">
    <property type="protein sequence ID" value="GLI02977.1"/>
    <property type="molecule type" value="Genomic_DNA"/>
</dbReference>
<feature type="chain" id="PRO_5046653183" description="Esterase" evidence="1">
    <location>
        <begin position="22"/>
        <end position="684"/>
    </location>
</feature>
<comment type="caution">
    <text evidence="2">The sequence shown here is derived from an EMBL/GenBank/DDBJ whole genome shotgun (WGS) entry which is preliminary data.</text>
</comment>
<reference evidence="2" key="1">
    <citation type="submission" date="2022-12" db="EMBL/GenBank/DDBJ databases">
        <title>New Phytohabitans aurantiacus sp. RD004123 nov., an actinomycete isolated from soil.</title>
        <authorList>
            <person name="Triningsih D.W."/>
            <person name="Harunari E."/>
            <person name="Igarashi Y."/>
        </authorList>
    </citation>
    <scope>NUCLEOTIDE SEQUENCE</scope>
    <source>
        <strain evidence="2">RD004123</strain>
    </source>
</reference>
<dbReference type="Proteomes" id="UP001144280">
    <property type="component" value="Unassembled WGS sequence"/>
</dbReference>
<accession>A0ABQ5R9Z9</accession>
<dbReference type="Gene3D" id="3.40.50.1820">
    <property type="entry name" value="alpha/beta hydrolase"/>
    <property type="match status" value="1"/>
</dbReference>
<evidence type="ECO:0008006" key="4">
    <source>
        <dbReference type="Google" id="ProtNLM"/>
    </source>
</evidence>
<proteinExistence type="predicted"/>
<evidence type="ECO:0000256" key="1">
    <source>
        <dbReference type="SAM" id="SignalP"/>
    </source>
</evidence>
<dbReference type="SUPFAM" id="SSF53474">
    <property type="entry name" value="alpha/beta-Hydrolases"/>
    <property type="match status" value="1"/>
</dbReference>
<dbReference type="RefSeq" id="WP_281904825.1">
    <property type="nucleotide sequence ID" value="NZ_BSDI01000073.1"/>
</dbReference>